<dbReference type="SUPFAM" id="SSF52743">
    <property type="entry name" value="Subtilisin-like"/>
    <property type="match status" value="1"/>
</dbReference>
<evidence type="ECO:0000256" key="4">
    <source>
        <dbReference type="ARBA" id="ARBA00022825"/>
    </source>
</evidence>
<evidence type="ECO:0000256" key="5">
    <source>
        <dbReference type="PROSITE-ProRule" id="PRU01240"/>
    </source>
</evidence>
<dbReference type="Proteomes" id="UP000810252">
    <property type="component" value="Unassembled WGS sequence"/>
</dbReference>
<evidence type="ECO:0000259" key="7">
    <source>
        <dbReference type="Pfam" id="PF00082"/>
    </source>
</evidence>
<dbReference type="Gene3D" id="3.40.50.200">
    <property type="entry name" value="Peptidase S8/S53 domain"/>
    <property type="match status" value="1"/>
</dbReference>
<dbReference type="InterPro" id="IPR000209">
    <property type="entry name" value="Peptidase_S8/S53_dom"/>
</dbReference>
<dbReference type="GO" id="GO:0006508">
    <property type="term" value="P:proteolysis"/>
    <property type="evidence" value="ECO:0007669"/>
    <property type="project" value="UniProtKB-KW"/>
</dbReference>
<dbReference type="InterPro" id="IPR036852">
    <property type="entry name" value="Peptidase_S8/S53_dom_sf"/>
</dbReference>
<dbReference type="PANTHER" id="PTHR43399:SF4">
    <property type="entry name" value="CELL WALL-ASSOCIATED PROTEASE"/>
    <property type="match status" value="1"/>
</dbReference>
<dbReference type="InterPro" id="IPR051048">
    <property type="entry name" value="Peptidase_S8/S53_subtilisin"/>
</dbReference>
<keyword evidence="4 5" id="KW-0720">Serine protease</keyword>
<feature type="domain" description="Peptidase S8/S53" evidence="7">
    <location>
        <begin position="196"/>
        <end position="513"/>
    </location>
</feature>
<dbReference type="PROSITE" id="PS51257">
    <property type="entry name" value="PROKAR_LIPOPROTEIN"/>
    <property type="match status" value="1"/>
</dbReference>
<dbReference type="PROSITE" id="PS51892">
    <property type="entry name" value="SUBTILASE"/>
    <property type="match status" value="1"/>
</dbReference>
<feature type="chain" id="PRO_5038493852" evidence="6">
    <location>
        <begin position="23"/>
        <end position="670"/>
    </location>
</feature>
<dbReference type="GO" id="GO:0004252">
    <property type="term" value="F:serine-type endopeptidase activity"/>
    <property type="evidence" value="ECO:0007669"/>
    <property type="project" value="UniProtKB-UniRule"/>
</dbReference>
<evidence type="ECO:0000256" key="1">
    <source>
        <dbReference type="ARBA" id="ARBA00011073"/>
    </source>
</evidence>
<keyword evidence="6" id="KW-0732">Signal</keyword>
<dbReference type="Pfam" id="PF00082">
    <property type="entry name" value="Peptidase_S8"/>
    <property type="match status" value="1"/>
</dbReference>
<evidence type="ECO:0000256" key="2">
    <source>
        <dbReference type="ARBA" id="ARBA00022670"/>
    </source>
</evidence>
<dbReference type="InterPro" id="IPR015500">
    <property type="entry name" value="Peptidase_S8_subtilisin-rel"/>
</dbReference>
<evidence type="ECO:0000313" key="9">
    <source>
        <dbReference type="Proteomes" id="UP000810252"/>
    </source>
</evidence>
<organism evidence="8 9">
    <name type="scientific">Candidatus Cryptobacteroides merdigallinarum</name>
    <dbReference type="NCBI Taxonomy" id="2840770"/>
    <lineage>
        <taxon>Bacteria</taxon>
        <taxon>Pseudomonadati</taxon>
        <taxon>Bacteroidota</taxon>
        <taxon>Bacteroidia</taxon>
        <taxon>Bacteroidales</taxon>
        <taxon>Candidatus Cryptobacteroides</taxon>
    </lineage>
</organism>
<keyword evidence="2 5" id="KW-0645">Protease</keyword>
<evidence type="ECO:0000256" key="6">
    <source>
        <dbReference type="SAM" id="SignalP"/>
    </source>
</evidence>
<name>A0A9D9HCQ2_9BACT</name>
<dbReference type="PANTHER" id="PTHR43399">
    <property type="entry name" value="SUBTILISIN-RELATED"/>
    <property type="match status" value="1"/>
</dbReference>
<proteinExistence type="inferred from homology"/>
<sequence>MGIFPRILSVLAAVPVILSCTAGLDGMAPEGGMAGTADRILNTSVDAVPGKLIFFVEDGSVPGSEEMAEALSAISATSVEKVFPSAGEAGRGVLDRWYSVAFDTSVGLEYAAELLAGVDGVTKVQFNSRLHKASDGLSWPAPRTKAASAGRFNDSGLGLQWNYRNTGSLSIASTAMPGADINVYDAWRVTGGDPRVIVAVVDEGVQYDHPDLQQNMWVNTAEIPGNGIDDDNNGYTDDYYGCNFVASVSNAGDVSFNRPGDSGHATHIAGTIAAVNNNSTGVCGVAGGTGSGDGVRIMSCQVFDGMSGGDVLTCAKAITYAADMGASVLSCSFGFASGVFTDDAQFRSGEECVEADALDYFMGRSNCSALDGGIVVFAAGNDHSAMVTYPGAYKGCISVGSISCDNLPACYTNYGPGCDISAPGGDRFTGGVEYPGTDSPCIYSTMPTESIPLYTNGAPNGQYRAAEYGYMDGSSMACPHVAGIAALGLSYALQTGRHFTREEFISMLLSSADDIDSYLEGTKRTVVDWTYYTIGSLPLSPYRYNMGTGVADAWRFLMRIDGVPCVSVPVGKVSEIDLTPYLGGNAGWIRNVRVTVSDDDYGALGLESMPEVAGGVLRIHPQRTGSARIGLSYLAGGDSENPDGAPSGMPVDVVVSVISRVNVSGNGGWL</sequence>
<accession>A0A9D9HCQ2</accession>
<protein>
    <submittedName>
        <fullName evidence="8">S8 family serine peptidase</fullName>
    </submittedName>
</protein>
<dbReference type="EMBL" id="JADIMQ010000128">
    <property type="protein sequence ID" value="MBO8449385.1"/>
    <property type="molecule type" value="Genomic_DNA"/>
</dbReference>
<feature type="active site" description="Charge relay system" evidence="5">
    <location>
        <position position="264"/>
    </location>
</feature>
<dbReference type="PRINTS" id="PR00723">
    <property type="entry name" value="SUBTILISIN"/>
</dbReference>
<reference evidence="8" key="2">
    <citation type="journal article" date="2021" name="PeerJ">
        <title>Extensive microbial diversity within the chicken gut microbiome revealed by metagenomics and culture.</title>
        <authorList>
            <person name="Gilroy R."/>
            <person name="Ravi A."/>
            <person name="Getino M."/>
            <person name="Pursley I."/>
            <person name="Horton D.L."/>
            <person name="Alikhan N.F."/>
            <person name="Baker D."/>
            <person name="Gharbi K."/>
            <person name="Hall N."/>
            <person name="Watson M."/>
            <person name="Adriaenssens E.M."/>
            <person name="Foster-Nyarko E."/>
            <person name="Jarju S."/>
            <person name="Secka A."/>
            <person name="Antonio M."/>
            <person name="Oren A."/>
            <person name="Chaudhuri R.R."/>
            <person name="La Ragione R."/>
            <person name="Hildebrand F."/>
            <person name="Pallen M.J."/>
        </authorList>
    </citation>
    <scope>NUCLEOTIDE SEQUENCE</scope>
    <source>
        <strain evidence="8">20514</strain>
    </source>
</reference>
<dbReference type="AlphaFoldDB" id="A0A9D9HCQ2"/>
<evidence type="ECO:0000256" key="3">
    <source>
        <dbReference type="ARBA" id="ARBA00022801"/>
    </source>
</evidence>
<feature type="active site" description="Charge relay system" evidence="5">
    <location>
        <position position="475"/>
    </location>
</feature>
<keyword evidence="3 5" id="KW-0378">Hydrolase</keyword>
<feature type="active site" description="Charge relay system" evidence="5">
    <location>
        <position position="202"/>
    </location>
</feature>
<feature type="signal peptide" evidence="6">
    <location>
        <begin position="1"/>
        <end position="22"/>
    </location>
</feature>
<gene>
    <name evidence="8" type="ORF">IAC29_08960</name>
</gene>
<comment type="similarity">
    <text evidence="1 5">Belongs to the peptidase S8 family.</text>
</comment>
<reference evidence="8" key="1">
    <citation type="submission" date="2020-10" db="EMBL/GenBank/DDBJ databases">
        <authorList>
            <person name="Gilroy R."/>
        </authorList>
    </citation>
    <scope>NUCLEOTIDE SEQUENCE</scope>
    <source>
        <strain evidence="8">20514</strain>
    </source>
</reference>
<comment type="caution">
    <text evidence="8">The sequence shown here is derived from an EMBL/GenBank/DDBJ whole genome shotgun (WGS) entry which is preliminary data.</text>
</comment>
<evidence type="ECO:0000313" key="8">
    <source>
        <dbReference type="EMBL" id="MBO8449385.1"/>
    </source>
</evidence>